<name>A0A1X7QM65_LATCU</name>
<feature type="region of interest" description="Disordered" evidence="1">
    <location>
        <begin position="80"/>
        <end position="126"/>
    </location>
</feature>
<dbReference type="Gene3D" id="2.170.130.30">
    <property type="match status" value="1"/>
</dbReference>
<evidence type="ECO:0000256" key="1">
    <source>
        <dbReference type="SAM" id="MobiDB-lite"/>
    </source>
</evidence>
<dbReference type="Proteomes" id="UP000257607">
    <property type="component" value="Chromosome"/>
</dbReference>
<proteinExistence type="predicted"/>
<evidence type="ECO:0000313" key="3">
    <source>
        <dbReference type="Proteomes" id="UP000257607"/>
    </source>
</evidence>
<evidence type="ECO:0000313" key="2">
    <source>
        <dbReference type="EMBL" id="AXN34979.1"/>
    </source>
</evidence>
<dbReference type="Pfam" id="PF14478">
    <property type="entry name" value="DUF4430"/>
    <property type="match status" value="1"/>
</dbReference>
<accession>A0A1X7QM65</accession>
<gene>
    <name evidence="2" type="ORF">DT351_00680</name>
</gene>
<reference evidence="2 3" key="1">
    <citation type="submission" date="2018-07" db="EMBL/GenBank/DDBJ databases">
        <title>Lactobacillus curvatus genome sequence.</title>
        <authorList>
            <person name="Prechtl R."/>
        </authorList>
    </citation>
    <scope>NUCLEOTIDE SEQUENCE [LARGE SCALE GENOMIC DNA]</scope>
    <source>
        <strain evidence="2 3">TMW 1.1928</strain>
    </source>
</reference>
<organism evidence="2 3">
    <name type="scientific">Latilactobacillus curvatus</name>
    <name type="common">Lactobacillus curvatus</name>
    <dbReference type="NCBI Taxonomy" id="28038"/>
    <lineage>
        <taxon>Bacteria</taxon>
        <taxon>Bacillati</taxon>
        <taxon>Bacillota</taxon>
        <taxon>Bacilli</taxon>
        <taxon>Lactobacillales</taxon>
        <taxon>Lactobacillaceae</taxon>
        <taxon>Latilactobacillus</taxon>
    </lineage>
</organism>
<dbReference type="EMBL" id="CP031003">
    <property type="protein sequence ID" value="AXN34979.1"/>
    <property type="molecule type" value="Genomic_DNA"/>
</dbReference>
<dbReference type="AlphaFoldDB" id="A0A1X7QM65"/>
<dbReference type="RefSeq" id="WP_076787147.1">
    <property type="nucleotide sequence ID" value="NZ_CBCPHQ010000009.1"/>
</dbReference>
<sequence>MIKKKIVVMVTSLLIVCGIGYGNYIGVSQGSTTTQTAKVSSKYTVKKVAQTITRSTDVTSDSKITKNVKAPMVDDHTNAKVTSKKATAKASTKEDSTVAVEATNKEAESIETTPTNPAPTLDNDNASNQVSNVVDADTEVVNSMPAPTTPQVEEVKLSIYGPISDGNQKWLNNDVVSMTDGESVYDVLKHDLDSKGIKLSKSGVGSTIYVRGINSMFEFDKGPLSGWLYRVNGVFPDHSCGDYYVKSGDVIDWMYTEDLGHDRNAPQG</sequence>
<dbReference type="InterPro" id="IPR027954">
    <property type="entry name" value="Transcobalamin-like_C"/>
</dbReference>
<protein>
    <submittedName>
        <fullName evidence="2">DUF4430 domain-containing protein</fullName>
    </submittedName>
</protein>